<organism evidence="6 7">
    <name type="scientific">Roseibium salinum</name>
    <dbReference type="NCBI Taxonomy" id="1604349"/>
    <lineage>
        <taxon>Bacteria</taxon>
        <taxon>Pseudomonadati</taxon>
        <taxon>Pseudomonadota</taxon>
        <taxon>Alphaproteobacteria</taxon>
        <taxon>Hyphomicrobiales</taxon>
        <taxon>Stappiaceae</taxon>
        <taxon>Roseibium</taxon>
    </lineage>
</organism>
<dbReference type="SUPFAM" id="SSF55073">
    <property type="entry name" value="Nucleotide cyclase"/>
    <property type="match status" value="1"/>
</dbReference>
<dbReference type="CDD" id="cd01949">
    <property type="entry name" value="GGDEF"/>
    <property type="match status" value="1"/>
</dbReference>
<dbReference type="InterPro" id="IPR024478">
    <property type="entry name" value="HlyB_4HB_MCP"/>
</dbReference>
<keyword evidence="7" id="KW-1185">Reference proteome</keyword>
<feature type="domain" description="GGDEF" evidence="5">
    <location>
        <begin position="435"/>
        <end position="568"/>
    </location>
</feature>
<dbReference type="InterPro" id="IPR029787">
    <property type="entry name" value="Nucleotide_cyclase"/>
</dbReference>
<reference evidence="6 7" key="1">
    <citation type="journal article" date="2016" name="Int. J. Syst. Evol. Microbiol.">
        <title>Labrenzia salina sp. nov., isolated from the rhizosphere of the halophyte Arthrocnemum macrostachyum.</title>
        <authorList>
            <person name="Camacho M."/>
            <person name="Redondo-Gomez S."/>
            <person name="Rodriguez-Llorente I."/>
            <person name="Rohde M."/>
            <person name="Sproer C."/>
            <person name="Schumann P."/>
            <person name="Klenk H.P."/>
            <person name="Montero-Calasanz M.D.C."/>
        </authorList>
    </citation>
    <scope>NUCLEOTIDE SEQUENCE [LARGE SCALE GENOMIC DNA]</scope>
    <source>
        <strain evidence="6 7">DSM 29163</strain>
    </source>
</reference>
<feature type="compositionally biased region" description="Basic and acidic residues" evidence="1">
    <location>
        <begin position="827"/>
        <end position="837"/>
    </location>
</feature>
<feature type="domain" description="EAL" evidence="3">
    <location>
        <begin position="577"/>
        <end position="827"/>
    </location>
</feature>
<dbReference type="SUPFAM" id="SSF141868">
    <property type="entry name" value="EAL domain-like"/>
    <property type="match status" value="1"/>
</dbReference>
<dbReference type="Pfam" id="PF00563">
    <property type="entry name" value="EAL"/>
    <property type="match status" value="1"/>
</dbReference>
<dbReference type="PROSITE" id="PS50887">
    <property type="entry name" value="GGDEF"/>
    <property type="match status" value="1"/>
</dbReference>
<dbReference type="PROSITE" id="PS50885">
    <property type="entry name" value="HAMP"/>
    <property type="match status" value="1"/>
</dbReference>
<dbReference type="SMART" id="SM00267">
    <property type="entry name" value="GGDEF"/>
    <property type="match status" value="1"/>
</dbReference>
<keyword evidence="2" id="KW-0472">Membrane</keyword>
<dbReference type="InterPro" id="IPR003660">
    <property type="entry name" value="HAMP_dom"/>
</dbReference>
<feature type="region of interest" description="Disordered" evidence="1">
    <location>
        <begin position="825"/>
        <end position="844"/>
    </location>
</feature>
<dbReference type="InterPro" id="IPR043128">
    <property type="entry name" value="Rev_trsase/Diguanyl_cyclase"/>
</dbReference>
<dbReference type="Pfam" id="PF12860">
    <property type="entry name" value="PAS_7"/>
    <property type="match status" value="1"/>
</dbReference>
<name>A0ABT3R9P4_9HYPH</name>
<sequence length="844" mass="91668">MQPLRSRLAGITIRTKLTVGFGLALVLVLLTGAFSVGQISKLNRFAADITARWLPEMEALGDLRHALAEHRILATGRMQTTNYRQLAAIVDAMRLVNDELAVAAEAYLKVAHTQAERDGLATFMARFDAYRDSLNQAFARLDSGNPSDGQDIFEAETIPLHEHAASQLEELVAASRQEGLNASAEAKRLYNTSLAVMLAVVGAGVALVLVATFWISRRISTPILKISAAMDRLSAGENAVELPEEGDRTDEIGTLVAAAAAYRDSLRRSRLLTAETEAHRVRFAAAIDNMPVGLSMFDAKGALIVSNGRYGAMYGLPPELTEPGTLYRGISSKQVDLGFRTTSGNASGSKEAARSVPGERTVSLIEAADGRTFSVVDQPMTGGGWVSTHEDITDRRRDEARIAHMARHDALTDLPNRAAFKDRLEEALLVAPGNDHSAILCLDLDRFKTVNDTLGHPIGDGLLKLVSRRLLSCIGEADMVSRLGGDEFAIIQVGGKQPDAARALAQQVLDALCEPYVVDGHQLVIGTSIGIAIAPGDGNRGETLMKNADMALYRAKSDGKGVFRFFEPEMDAAMQQRRELELDLRMALRRGEFELHYQPLASISTGDIKGFEALLRWQHPARGLLLPGEFIPTAEEIGLIVPIGEWVLKEACREAATWPDNIRLAVNLSPIQFRSDRLVDAVSEALDASGIGPDRLELEITETLFLADSDSVLALLHRLKALGVHISMDDFGTGYSSLNYLRSFPFDKIKIDRSFIRDMVDCAGAMSIIRAVGGLGTSLGMQTVAEGVETSVQLESLRMEGYNEVQGFLISRPLPAAAARDLLASRTPRETAPDMRTRPYISAC</sequence>
<dbReference type="InterPro" id="IPR052155">
    <property type="entry name" value="Biofilm_reg_signaling"/>
</dbReference>
<dbReference type="Pfam" id="PF00990">
    <property type="entry name" value="GGDEF"/>
    <property type="match status" value="1"/>
</dbReference>
<dbReference type="EMBL" id="JAPEVI010000003">
    <property type="protein sequence ID" value="MCX2725752.1"/>
    <property type="molecule type" value="Genomic_DNA"/>
</dbReference>
<dbReference type="PANTHER" id="PTHR44757:SF2">
    <property type="entry name" value="BIOFILM ARCHITECTURE MAINTENANCE PROTEIN MBAA"/>
    <property type="match status" value="1"/>
</dbReference>
<comment type="caution">
    <text evidence="6">The sequence shown here is derived from an EMBL/GenBank/DDBJ whole genome shotgun (WGS) entry which is preliminary data.</text>
</comment>
<dbReference type="InterPro" id="IPR001633">
    <property type="entry name" value="EAL_dom"/>
</dbReference>
<dbReference type="SUPFAM" id="SSF158472">
    <property type="entry name" value="HAMP domain-like"/>
    <property type="match status" value="1"/>
</dbReference>
<dbReference type="PANTHER" id="PTHR44757">
    <property type="entry name" value="DIGUANYLATE CYCLASE DGCP"/>
    <property type="match status" value="1"/>
</dbReference>
<accession>A0ABT3R9P4</accession>
<dbReference type="Pfam" id="PF00672">
    <property type="entry name" value="HAMP"/>
    <property type="match status" value="1"/>
</dbReference>
<dbReference type="Proteomes" id="UP001300261">
    <property type="component" value="Unassembled WGS sequence"/>
</dbReference>
<dbReference type="Gene3D" id="3.20.20.450">
    <property type="entry name" value="EAL domain"/>
    <property type="match status" value="1"/>
</dbReference>
<dbReference type="CDD" id="cd01948">
    <property type="entry name" value="EAL"/>
    <property type="match status" value="1"/>
</dbReference>
<dbReference type="Gene3D" id="3.30.70.270">
    <property type="match status" value="1"/>
</dbReference>
<gene>
    <name evidence="6" type="ORF">ON753_25895</name>
</gene>
<dbReference type="InterPro" id="IPR000160">
    <property type="entry name" value="GGDEF_dom"/>
</dbReference>
<dbReference type="CDD" id="cd06225">
    <property type="entry name" value="HAMP"/>
    <property type="match status" value="1"/>
</dbReference>
<dbReference type="RefSeq" id="WP_265966892.1">
    <property type="nucleotide sequence ID" value="NZ_JAPEVI010000003.1"/>
</dbReference>
<evidence type="ECO:0000259" key="5">
    <source>
        <dbReference type="PROSITE" id="PS50887"/>
    </source>
</evidence>
<dbReference type="Pfam" id="PF12729">
    <property type="entry name" value="4HB_MCP_1"/>
    <property type="match status" value="1"/>
</dbReference>
<dbReference type="InterPro" id="IPR035919">
    <property type="entry name" value="EAL_sf"/>
</dbReference>
<dbReference type="Gene3D" id="3.30.450.20">
    <property type="entry name" value="PAS domain"/>
    <property type="match status" value="1"/>
</dbReference>
<dbReference type="Gene3D" id="6.10.340.10">
    <property type="match status" value="1"/>
</dbReference>
<dbReference type="SMART" id="SM00304">
    <property type="entry name" value="HAMP"/>
    <property type="match status" value="1"/>
</dbReference>
<feature type="transmembrane region" description="Helical" evidence="2">
    <location>
        <begin position="194"/>
        <end position="215"/>
    </location>
</feature>
<evidence type="ECO:0000256" key="2">
    <source>
        <dbReference type="SAM" id="Phobius"/>
    </source>
</evidence>
<evidence type="ECO:0000256" key="1">
    <source>
        <dbReference type="SAM" id="MobiDB-lite"/>
    </source>
</evidence>
<evidence type="ECO:0000313" key="6">
    <source>
        <dbReference type="EMBL" id="MCX2725752.1"/>
    </source>
</evidence>
<keyword evidence="2" id="KW-1133">Transmembrane helix</keyword>
<protein>
    <submittedName>
        <fullName evidence="6">EAL domain-containing protein</fullName>
    </submittedName>
</protein>
<dbReference type="PROSITE" id="PS50883">
    <property type="entry name" value="EAL"/>
    <property type="match status" value="1"/>
</dbReference>
<evidence type="ECO:0000259" key="4">
    <source>
        <dbReference type="PROSITE" id="PS50885"/>
    </source>
</evidence>
<proteinExistence type="predicted"/>
<feature type="domain" description="HAMP" evidence="4">
    <location>
        <begin position="217"/>
        <end position="271"/>
    </location>
</feature>
<keyword evidence="2" id="KW-0812">Transmembrane</keyword>
<evidence type="ECO:0000313" key="7">
    <source>
        <dbReference type="Proteomes" id="UP001300261"/>
    </source>
</evidence>
<dbReference type="SMART" id="SM00052">
    <property type="entry name" value="EAL"/>
    <property type="match status" value="1"/>
</dbReference>
<dbReference type="NCBIfam" id="TIGR00254">
    <property type="entry name" value="GGDEF"/>
    <property type="match status" value="1"/>
</dbReference>
<evidence type="ECO:0000259" key="3">
    <source>
        <dbReference type="PROSITE" id="PS50883"/>
    </source>
</evidence>